<reference evidence="2" key="1">
    <citation type="journal article" date="2019" name="Int. J. Syst. Evol. Microbiol.">
        <title>The Global Catalogue of Microorganisms (GCM) 10K type strain sequencing project: providing services to taxonomists for standard genome sequencing and annotation.</title>
        <authorList>
            <consortium name="The Broad Institute Genomics Platform"/>
            <consortium name="The Broad Institute Genome Sequencing Center for Infectious Disease"/>
            <person name="Wu L."/>
            <person name="Ma J."/>
        </authorList>
    </citation>
    <scope>NUCLEOTIDE SEQUENCE [LARGE SCALE GENOMIC DNA]</scope>
    <source>
        <strain evidence="2">JCM 13250</strain>
    </source>
</reference>
<protein>
    <submittedName>
        <fullName evidence="1">Uncharacterized protein</fullName>
    </submittedName>
</protein>
<organism evidence="1 2">
    <name type="scientific">Luedemannella flava</name>
    <dbReference type="NCBI Taxonomy" id="349316"/>
    <lineage>
        <taxon>Bacteria</taxon>
        <taxon>Bacillati</taxon>
        <taxon>Actinomycetota</taxon>
        <taxon>Actinomycetes</taxon>
        <taxon>Micromonosporales</taxon>
        <taxon>Micromonosporaceae</taxon>
        <taxon>Luedemannella</taxon>
    </lineage>
</organism>
<proteinExistence type="predicted"/>
<dbReference type="EMBL" id="BAAALT010000152">
    <property type="protein sequence ID" value="GAA1818170.1"/>
    <property type="molecule type" value="Genomic_DNA"/>
</dbReference>
<keyword evidence="2" id="KW-1185">Reference proteome</keyword>
<comment type="caution">
    <text evidence="1">The sequence shown here is derived from an EMBL/GenBank/DDBJ whole genome shotgun (WGS) entry which is preliminary data.</text>
</comment>
<gene>
    <name evidence="1" type="ORF">GCM10009682_43650</name>
</gene>
<dbReference type="RefSeq" id="WP_344135379.1">
    <property type="nucleotide sequence ID" value="NZ_BAAALT010000152.1"/>
</dbReference>
<sequence>MSPTVHPSARTRDEAHLFLDLHGCDDCGATEVAWRSALAEVDGTVTRRYFGACGDCGRDREAYFALPERPVTPAPGAPVTFGGDEPSLLLDPGDWLLVADICAQSASSVGDASDGDELAERRESLTIALAAMDEVLKFVPAGETAVPDAAFFTERGRTVHRRDPGRFAVNRLRTVRDAYLSALDRLR</sequence>
<name>A0ABP4YI54_9ACTN</name>
<accession>A0ABP4YI54</accession>
<evidence type="ECO:0000313" key="1">
    <source>
        <dbReference type="EMBL" id="GAA1818170.1"/>
    </source>
</evidence>
<evidence type="ECO:0000313" key="2">
    <source>
        <dbReference type="Proteomes" id="UP001500218"/>
    </source>
</evidence>
<dbReference type="Proteomes" id="UP001500218">
    <property type="component" value="Unassembled WGS sequence"/>
</dbReference>